<evidence type="ECO:0000256" key="1">
    <source>
        <dbReference type="SAM" id="MobiDB-lite"/>
    </source>
</evidence>
<evidence type="ECO:0000313" key="3">
    <source>
        <dbReference type="Proteomes" id="UP000005237"/>
    </source>
</evidence>
<feature type="compositionally biased region" description="Basic and acidic residues" evidence="1">
    <location>
        <begin position="238"/>
        <end position="248"/>
    </location>
</feature>
<reference evidence="2" key="2">
    <citation type="submission" date="2022-06" db="UniProtKB">
        <authorList>
            <consortium name="EnsemblMetazoa"/>
        </authorList>
    </citation>
    <scope>IDENTIFICATION</scope>
    <source>
        <strain evidence="2">DF5081</strain>
    </source>
</reference>
<feature type="compositionally biased region" description="Basic and acidic residues" evidence="1">
    <location>
        <begin position="191"/>
        <end position="209"/>
    </location>
</feature>
<feature type="region of interest" description="Disordered" evidence="1">
    <location>
        <begin position="182"/>
        <end position="263"/>
    </location>
</feature>
<dbReference type="Proteomes" id="UP000005237">
    <property type="component" value="Unassembled WGS sequence"/>
</dbReference>
<proteinExistence type="predicted"/>
<protein>
    <submittedName>
        <fullName evidence="2">Uncharacterized protein</fullName>
    </submittedName>
</protein>
<sequence>MIVEREAMNRREARAARAARASEHIGRIINNNAMTNQDRVHQITGAQATINREFFSTLESIEEFERQRGSLWRLINLGFVEDDLEINGYVATGGLDIFAVERSIGHTRTYFAAMLAEAATGLREMQNKMAYNQVEMMDLLKIKKKDLDKAKEIIKKNTETIEELKSTIEATSSVIEALRYSGRGGSSGVERAPERQENPGSPGHHDQRQAKSFGRQQQPHRERSRSPSRSPPRTPPPKRRDQGGEVRRPTRLIYPRDYVSKNI</sequence>
<reference evidence="3" key="1">
    <citation type="submission" date="2010-08" db="EMBL/GenBank/DDBJ databases">
        <authorList>
            <consortium name="Caenorhabditis japonica Sequencing Consortium"/>
            <person name="Wilson R.K."/>
        </authorList>
    </citation>
    <scope>NUCLEOTIDE SEQUENCE [LARGE SCALE GENOMIC DNA]</scope>
    <source>
        <strain evidence="3">DF5081</strain>
    </source>
</reference>
<name>A0A8R1DX58_CAEJA</name>
<accession>A0A8R1DX58</accession>
<evidence type="ECO:0000313" key="2">
    <source>
        <dbReference type="EnsemblMetazoa" id="CJA12940.1"/>
    </source>
</evidence>
<organism evidence="2 3">
    <name type="scientific">Caenorhabditis japonica</name>
    <dbReference type="NCBI Taxonomy" id="281687"/>
    <lineage>
        <taxon>Eukaryota</taxon>
        <taxon>Metazoa</taxon>
        <taxon>Ecdysozoa</taxon>
        <taxon>Nematoda</taxon>
        <taxon>Chromadorea</taxon>
        <taxon>Rhabditida</taxon>
        <taxon>Rhabditina</taxon>
        <taxon>Rhabditomorpha</taxon>
        <taxon>Rhabditoidea</taxon>
        <taxon>Rhabditidae</taxon>
        <taxon>Peloderinae</taxon>
        <taxon>Caenorhabditis</taxon>
    </lineage>
</organism>
<dbReference type="EnsemblMetazoa" id="CJA12940.1">
    <property type="protein sequence ID" value="CJA12940.1"/>
    <property type="gene ID" value="WBGene00132144"/>
</dbReference>
<dbReference type="AlphaFoldDB" id="A0A8R1DX58"/>
<keyword evidence="3" id="KW-1185">Reference proteome</keyword>